<reference evidence="6 7" key="1">
    <citation type="journal article" date="2016" name="Nat. Commun.">
        <title>Thousands of microbial genomes shed light on interconnected biogeochemical processes in an aquifer system.</title>
        <authorList>
            <person name="Anantharaman K."/>
            <person name="Brown C.T."/>
            <person name="Hug L.A."/>
            <person name="Sharon I."/>
            <person name="Castelle C.J."/>
            <person name="Probst A.J."/>
            <person name="Thomas B.C."/>
            <person name="Singh A."/>
            <person name="Wilkins M.J."/>
            <person name="Karaoz U."/>
            <person name="Brodie E.L."/>
            <person name="Williams K.H."/>
            <person name="Hubbard S.S."/>
            <person name="Banfield J.F."/>
        </authorList>
    </citation>
    <scope>NUCLEOTIDE SEQUENCE [LARGE SCALE GENOMIC DNA]</scope>
</reference>
<dbReference type="EMBL" id="MHCH01000025">
    <property type="protein sequence ID" value="OGY17444.1"/>
    <property type="molecule type" value="Genomic_DNA"/>
</dbReference>
<dbReference type="Proteomes" id="UP000177324">
    <property type="component" value="Unassembled WGS sequence"/>
</dbReference>
<dbReference type="PANTHER" id="PTHR10724">
    <property type="entry name" value="30S RIBOSOMAL PROTEIN S1"/>
    <property type="match status" value="1"/>
</dbReference>
<feature type="domain" description="S1 motif" evidence="5">
    <location>
        <begin position="217"/>
        <end position="289"/>
    </location>
</feature>
<dbReference type="InterPro" id="IPR050437">
    <property type="entry name" value="Ribos_protein_bS1-like"/>
</dbReference>
<dbReference type="Gene3D" id="2.40.50.140">
    <property type="entry name" value="Nucleic acid-binding proteins"/>
    <property type="match status" value="4"/>
</dbReference>
<gene>
    <name evidence="6" type="ORF">A2784_02735</name>
</gene>
<dbReference type="GO" id="GO:0003729">
    <property type="term" value="F:mRNA binding"/>
    <property type="evidence" value="ECO:0007669"/>
    <property type="project" value="TreeGrafter"/>
</dbReference>
<dbReference type="PROSITE" id="PS50126">
    <property type="entry name" value="S1"/>
    <property type="match status" value="4"/>
</dbReference>
<evidence type="ECO:0000256" key="4">
    <source>
        <dbReference type="ARBA" id="ARBA00025604"/>
    </source>
</evidence>
<dbReference type="Pfam" id="PF00575">
    <property type="entry name" value="S1"/>
    <property type="match status" value="4"/>
</dbReference>
<evidence type="ECO:0000313" key="7">
    <source>
        <dbReference type="Proteomes" id="UP000177324"/>
    </source>
</evidence>
<dbReference type="SMART" id="SM00316">
    <property type="entry name" value="S1"/>
    <property type="match status" value="4"/>
</dbReference>
<dbReference type="GO" id="GO:0003735">
    <property type="term" value="F:structural constituent of ribosome"/>
    <property type="evidence" value="ECO:0007669"/>
    <property type="project" value="TreeGrafter"/>
</dbReference>
<keyword evidence="3" id="KW-0687">Ribonucleoprotein</keyword>
<dbReference type="PANTHER" id="PTHR10724:SF7">
    <property type="entry name" value="SMALL RIBOSOMAL SUBUNIT PROTEIN BS1C"/>
    <property type="match status" value="1"/>
</dbReference>
<feature type="domain" description="S1 motif" evidence="5">
    <location>
        <begin position="130"/>
        <end position="196"/>
    </location>
</feature>
<evidence type="ECO:0000256" key="1">
    <source>
        <dbReference type="ARBA" id="ARBA00006767"/>
    </source>
</evidence>
<protein>
    <recommendedName>
        <fullName evidence="5">S1 motif domain-containing protein</fullName>
    </recommendedName>
</protein>
<dbReference type="SUPFAM" id="SSF50249">
    <property type="entry name" value="Nucleic acid-binding proteins"/>
    <property type="match status" value="4"/>
</dbReference>
<dbReference type="InterPro" id="IPR035104">
    <property type="entry name" value="Ribosomal_protein_S1-like"/>
</dbReference>
<proteinExistence type="inferred from homology"/>
<evidence type="ECO:0000256" key="3">
    <source>
        <dbReference type="ARBA" id="ARBA00023274"/>
    </source>
</evidence>
<feature type="domain" description="S1 motif" evidence="5">
    <location>
        <begin position="45"/>
        <end position="112"/>
    </location>
</feature>
<dbReference type="PRINTS" id="PR00681">
    <property type="entry name" value="RIBOSOMALS1"/>
</dbReference>
<comment type="caution">
    <text evidence="6">The sequence shown here is derived from an EMBL/GenBank/DDBJ whole genome shotgun (WGS) entry which is preliminary data.</text>
</comment>
<evidence type="ECO:0000313" key="6">
    <source>
        <dbReference type="EMBL" id="OGY17444.1"/>
    </source>
</evidence>
<keyword evidence="2" id="KW-0689">Ribosomal protein</keyword>
<dbReference type="CDD" id="cd04465">
    <property type="entry name" value="S1_RPS1_repeat_ec2_hs2"/>
    <property type="match status" value="1"/>
</dbReference>
<name>A0A1G1VQ37_9BACT</name>
<feature type="domain" description="S1 motif" evidence="5">
    <location>
        <begin position="306"/>
        <end position="369"/>
    </location>
</feature>
<dbReference type="CDD" id="cd05687">
    <property type="entry name" value="S1_RPS1_repeat_ec1_hs1"/>
    <property type="match status" value="1"/>
</dbReference>
<evidence type="ECO:0000256" key="2">
    <source>
        <dbReference type="ARBA" id="ARBA00022980"/>
    </source>
</evidence>
<accession>A0A1G1VQ37</accession>
<dbReference type="FunFam" id="2.40.50.140:FF:000103">
    <property type="entry name" value="protein RRP5 homolog"/>
    <property type="match status" value="1"/>
</dbReference>
<dbReference type="AlphaFoldDB" id="A0A1G1VQ37"/>
<dbReference type="GO" id="GO:0006412">
    <property type="term" value="P:translation"/>
    <property type="evidence" value="ECO:0007669"/>
    <property type="project" value="TreeGrafter"/>
</dbReference>
<comment type="similarity">
    <text evidence="1">Belongs to the bacterial ribosomal protein bS1 family.</text>
</comment>
<comment type="function">
    <text evidence="4">Binds mRNA; thus facilitating recognition of the initiation point. It is needed to translate mRNA with a short Shine-Dalgarno (SD) purine-rich sequence.</text>
</comment>
<dbReference type="InterPro" id="IPR003029">
    <property type="entry name" value="S1_domain"/>
</dbReference>
<evidence type="ECO:0000259" key="5">
    <source>
        <dbReference type="PROSITE" id="PS50126"/>
    </source>
</evidence>
<sequence>MTSDKLQVTRNKKQKRIKIKKSGAAETMEELLVKVGSGLKVPQRGEKVKGVVTDISRRMVLVDIGAKTEGLVVDKEYEAARDLIDSLQIGKLVEAYVISPENERGQILLSFKEAATSYSWDRFNQLLDTGEAVTVKGLEVNRGGVVVKTDSMRGFVPASQFGKVWLGKLEELVNRSFKVKVIEVDQDKNRLIFSERHVSEADQVAARSTALLGIKEGETREGTVSGVMPFGVFVTMQLKGTDIEGLVHISEMSWEKVDDPGNLVKQGDKVKVKVIGVDQGAGRVNLSMKKLTDDPWQVVLTKYPVGSKHTGKVTRVEQFGVFVSLGAGVDGLIHISKIPAGEEPEIGTDLDVYVESVDPSLRRMSLSPVLKSTEKVIYK</sequence>
<dbReference type="InterPro" id="IPR012340">
    <property type="entry name" value="NA-bd_OB-fold"/>
</dbReference>
<dbReference type="STRING" id="1797589.A2784_02735"/>
<organism evidence="6 7">
    <name type="scientific">Candidatus Chisholmbacteria bacterium RIFCSPHIGHO2_01_FULL_48_12</name>
    <dbReference type="NCBI Taxonomy" id="1797589"/>
    <lineage>
        <taxon>Bacteria</taxon>
        <taxon>Candidatus Chisholmiibacteriota</taxon>
    </lineage>
</organism>